<name>A0A392S5W2_9FABA</name>
<dbReference type="Proteomes" id="UP000265520">
    <property type="component" value="Unassembled WGS sequence"/>
</dbReference>
<proteinExistence type="predicted"/>
<sequence length="45" mass="5168">MLLWSLLGSYEDSSLAFGEAFDDMFLSLFFIVEFQKFLISLSVLP</sequence>
<evidence type="ECO:0000313" key="1">
    <source>
        <dbReference type="EMBL" id="MCI44281.1"/>
    </source>
</evidence>
<reference evidence="1 2" key="1">
    <citation type="journal article" date="2018" name="Front. Plant Sci.">
        <title>Red Clover (Trifolium pratense) and Zigzag Clover (T. medium) - A Picture of Genomic Similarities and Differences.</title>
        <authorList>
            <person name="Dluhosova J."/>
            <person name="Istvanek J."/>
            <person name="Nedelnik J."/>
            <person name="Repkova J."/>
        </authorList>
    </citation>
    <scope>NUCLEOTIDE SEQUENCE [LARGE SCALE GENOMIC DNA]</scope>
    <source>
        <strain evidence="2">cv. 10/8</strain>
        <tissue evidence="1">Leaf</tissue>
    </source>
</reference>
<evidence type="ECO:0000313" key="2">
    <source>
        <dbReference type="Proteomes" id="UP000265520"/>
    </source>
</evidence>
<keyword evidence="2" id="KW-1185">Reference proteome</keyword>
<dbReference type="AlphaFoldDB" id="A0A392S5W2"/>
<dbReference type="EMBL" id="LXQA010328522">
    <property type="protein sequence ID" value="MCI44281.1"/>
    <property type="molecule type" value="Genomic_DNA"/>
</dbReference>
<protein>
    <submittedName>
        <fullName evidence="1">Uncharacterized protein</fullName>
    </submittedName>
</protein>
<comment type="caution">
    <text evidence="1">The sequence shown here is derived from an EMBL/GenBank/DDBJ whole genome shotgun (WGS) entry which is preliminary data.</text>
</comment>
<organism evidence="1 2">
    <name type="scientific">Trifolium medium</name>
    <dbReference type="NCBI Taxonomy" id="97028"/>
    <lineage>
        <taxon>Eukaryota</taxon>
        <taxon>Viridiplantae</taxon>
        <taxon>Streptophyta</taxon>
        <taxon>Embryophyta</taxon>
        <taxon>Tracheophyta</taxon>
        <taxon>Spermatophyta</taxon>
        <taxon>Magnoliopsida</taxon>
        <taxon>eudicotyledons</taxon>
        <taxon>Gunneridae</taxon>
        <taxon>Pentapetalae</taxon>
        <taxon>rosids</taxon>
        <taxon>fabids</taxon>
        <taxon>Fabales</taxon>
        <taxon>Fabaceae</taxon>
        <taxon>Papilionoideae</taxon>
        <taxon>50 kb inversion clade</taxon>
        <taxon>NPAAA clade</taxon>
        <taxon>Hologalegina</taxon>
        <taxon>IRL clade</taxon>
        <taxon>Trifolieae</taxon>
        <taxon>Trifolium</taxon>
    </lineage>
</organism>
<feature type="non-terminal residue" evidence="1">
    <location>
        <position position="45"/>
    </location>
</feature>
<accession>A0A392S5W2</accession>